<dbReference type="GeneID" id="65128511"/>
<organism evidence="1 2">
    <name type="scientific">uncultured phage cr50_1</name>
    <dbReference type="NCBI Taxonomy" id="2772059"/>
    <lineage>
        <taxon>Viruses</taxon>
        <taxon>Duplodnaviria</taxon>
        <taxon>Heunggongvirae</taxon>
        <taxon>Uroviricota</taxon>
        <taxon>Caudoviricetes</taxon>
        <taxon>Crassvirales</taxon>
        <taxon>Suoliviridae</taxon>
        <taxon>Boorivirinae</taxon>
        <taxon>Cohcovirus</taxon>
        <taxon>Cohcovirus hiberniae</taxon>
    </lineage>
</organism>
<proteinExistence type="predicted"/>
<sequence length="637" mass="71874">MVNRYDNPAQAEFINTYVPIPFEQLYTLGKQAKENVDQALKDYSTALDKWAEFQSPSAADTKAYYDETYGRALPVAEELSKNLDMIKTAEGRSKIYSAINNVDRAKLSMLRQSAEGLRERQKVNQRLMLEGKYNPLWHDVDFTGYNTLTSGIYNDVSPLGYQSIKDLTDKYVNNLKDSYLGRSNGFIHTGVTGDQIKKILDENKSGILSTPEAQMHMQVYLKQNPGATAEDAANAFMERAYIDNQEYIRNNITVDPYAMQALKEQQALRVAATRKGKNGEQPTDYPDAYTKLYNDAVVQEKRQMQNNPNLTRTRSFIEGQASMIQTLTDAANALELGAITPEEYNTMYKAYQESASKNYSNEAMANAYAEDVRDMFAKQSDIFPAVGVKQEKLPLYYDTASRVLNELTYPTSGLVMNRYNKIKSSKEVEINSNDAITNGFTIPDTNGLILSTDFVNKMMKVPSMKYTVQDNSRLNRNFAEDLKSGVFQDVIKVPRNKIMVGESNGQPQLFQRVSVKIPIQSIRNANYDVDSFKEMVNKTMGLTSEVGLSVKPIKGESVEDAWGHSDTRGGAALTGEYFTFDAMEPIDPHGMTRMTFDQEVNKEHGGSKLQNDLYDSSYNESYSSDIELYQTMLNLLQ</sequence>
<name>A0A7M1RWL1_9CAUD</name>
<dbReference type="Proteomes" id="UP000593838">
    <property type="component" value="Segment"/>
</dbReference>
<dbReference type="EMBL" id="MT774375">
    <property type="protein sequence ID" value="QOR58059.1"/>
    <property type="molecule type" value="Genomic_DNA"/>
</dbReference>
<evidence type="ECO:0000313" key="1">
    <source>
        <dbReference type="EMBL" id="QOR58059.1"/>
    </source>
</evidence>
<accession>A0A7M1RWL1</accession>
<protein>
    <submittedName>
        <fullName evidence="1">Uncharacterized protein</fullName>
    </submittedName>
</protein>
<reference evidence="1 2" key="1">
    <citation type="submission" date="2020-07" db="EMBL/GenBank/DDBJ databases">
        <title>Taxonomic proposal: Crassvirales, a new order of highly abundant and diverse bacterial viruses.</title>
        <authorList>
            <person name="Shkoporov A.N."/>
            <person name="Stockdale S.R."/>
            <person name="Guerin E."/>
            <person name="Ross R.P."/>
            <person name="Hill C."/>
        </authorList>
    </citation>
    <scope>NUCLEOTIDE SEQUENCE [LARGE SCALE GENOMIC DNA]</scope>
</reference>
<keyword evidence="2" id="KW-1185">Reference proteome</keyword>
<dbReference type="RefSeq" id="YP_010110217.1">
    <property type="nucleotide sequence ID" value="NC_055868.1"/>
</dbReference>
<dbReference type="KEGG" id="vg:65128511"/>
<evidence type="ECO:0000313" key="2">
    <source>
        <dbReference type="Proteomes" id="UP000593838"/>
    </source>
</evidence>